<proteinExistence type="predicted"/>
<keyword evidence="3" id="KW-1185">Reference proteome</keyword>
<sequence>MQTTPIAIPGVAGWVSVTQPALGRPAVTVNGMPAQRLQGNDFLLPGEAGTPIMVKLKRGVVEPFPNILTQYATYRTAPPLPGGLKALVLLPVLLIPFGGLLVGAIFGAPAFIANMHVSRSSLSPGRKLAAVAAIDLAAFLAFVILAVGLLFLISLTE</sequence>
<protein>
    <submittedName>
        <fullName evidence="2">Uncharacterized protein</fullName>
    </submittedName>
</protein>
<organism evidence="2 3">
    <name type="scientific">Catenuloplanes niger</name>
    <dbReference type="NCBI Taxonomy" id="587534"/>
    <lineage>
        <taxon>Bacteria</taxon>
        <taxon>Bacillati</taxon>
        <taxon>Actinomycetota</taxon>
        <taxon>Actinomycetes</taxon>
        <taxon>Micromonosporales</taxon>
        <taxon>Micromonosporaceae</taxon>
        <taxon>Catenuloplanes</taxon>
    </lineage>
</organism>
<dbReference type="EMBL" id="JAVDYC010000001">
    <property type="protein sequence ID" value="MDR7327133.1"/>
    <property type="molecule type" value="Genomic_DNA"/>
</dbReference>
<accession>A0AAE4CXZ8</accession>
<dbReference type="RefSeq" id="WP_310424062.1">
    <property type="nucleotide sequence ID" value="NZ_JAVDYC010000001.1"/>
</dbReference>
<feature type="transmembrane region" description="Helical" evidence="1">
    <location>
        <begin position="128"/>
        <end position="153"/>
    </location>
</feature>
<feature type="transmembrane region" description="Helical" evidence="1">
    <location>
        <begin position="86"/>
        <end position="107"/>
    </location>
</feature>
<keyword evidence="1" id="KW-0812">Transmembrane</keyword>
<name>A0AAE4CXZ8_9ACTN</name>
<keyword evidence="1" id="KW-1133">Transmembrane helix</keyword>
<dbReference type="AlphaFoldDB" id="A0AAE4CXZ8"/>
<reference evidence="2 3" key="1">
    <citation type="submission" date="2023-07" db="EMBL/GenBank/DDBJ databases">
        <title>Sequencing the genomes of 1000 actinobacteria strains.</title>
        <authorList>
            <person name="Klenk H.-P."/>
        </authorList>
    </citation>
    <scope>NUCLEOTIDE SEQUENCE [LARGE SCALE GENOMIC DNA]</scope>
    <source>
        <strain evidence="2 3">DSM 44711</strain>
    </source>
</reference>
<dbReference type="Proteomes" id="UP001183629">
    <property type="component" value="Unassembled WGS sequence"/>
</dbReference>
<evidence type="ECO:0000256" key="1">
    <source>
        <dbReference type="SAM" id="Phobius"/>
    </source>
</evidence>
<gene>
    <name evidence="2" type="ORF">J2S44_007383</name>
</gene>
<evidence type="ECO:0000313" key="3">
    <source>
        <dbReference type="Proteomes" id="UP001183629"/>
    </source>
</evidence>
<keyword evidence="1" id="KW-0472">Membrane</keyword>
<evidence type="ECO:0000313" key="2">
    <source>
        <dbReference type="EMBL" id="MDR7327133.1"/>
    </source>
</evidence>
<comment type="caution">
    <text evidence="2">The sequence shown here is derived from an EMBL/GenBank/DDBJ whole genome shotgun (WGS) entry which is preliminary data.</text>
</comment>